<evidence type="ECO:0000313" key="3">
    <source>
        <dbReference type="Proteomes" id="UP000653454"/>
    </source>
</evidence>
<accession>A0A8S4GB15</accession>
<dbReference type="Proteomes" id="UP000653454">
    <property type="component" value="Unassembled WGS sequence"/>
</dbReference>
<protein>
    <submittedName>
        <fullName evidence="2">(diamondback moth) hypothetical protein</fullName>
    </submittedName>
</protein>
<keyword evidence="3" id="KW-1185">Reference proteome</keyword>
<proteinExistence type="predicted"/>
<sequence length="57" mass="6405">MCVGSRRGSSDSYYRELGEQDTLKIDDKSSLSLEESEEPGRDLESLPNTLTIHTTKE</sequence>
<feature type="region of interest" description="Disordered" evidence="1">
    <location>
        <begin position="1"/>
        <end position="57"/>
    </location>
</feature>
<evidence type="ECO:0000313" key="2">
    <source>
        <dbReference type="EMBL" id="CAG9137289.1"/>
    </source>
</evidence>
<dbReference type="EMBL" id="CAJHNJ030000203">
    <property type="protein sequence ID" value="CAG9137289.1"/>
    <property type="molecule type" value="Genomic_DNA"/>
</dbReference>
<gene>
    <name evidence="2" type="ORF">PLXY2_LOCUS15544</name>
</gene>
<feature type="compositionally biased region" description="Polar residues" evidence="1">
    <location>
        <begin position="46"/>
        <end position="57"/>
    </location>
</feature>
<organism evidence="2 3">
    <name type="scientific">Plutella xylostella</name>
    <name type="common">Diamondback moth</name>
    <name type="synonym">Plutella maculipennis</name>
    <dbReference type="NCBI Taxonomy" id="51655"/>
    <lineage>
        <taxon>Eukaryota</taxon>
        <taxon>Metazoa</taxon>
        <taxon>Ecdysozoa</taxon>
        <taxon>Arthropoda</taxon>
        <taxon>Hexapoda</taxon>
        <taxon>Insecta</taxon>
        <taxon>Pterygota</taxon>
        <taxon>Neoptera</taxon>
        <taxon>Endopterygota</taxon>
        <taxon>Lepidoptera</taxon>
        <taxon>Glossata</taxon>
        <taxon>Ditrysia</taxon>
        <taxon>Yponomeutoidea</taxon>
        <taxon>Plutellidae</taxon>
        <taxon>Plutella</taxon>
    </lineage>
</organism>
<dbReference type="AlphaFoldDB" id="A0A8S4GB15"/>
<comment type="caution">
    <text evidence="2">The sequence shown here is derived from an EMBL/GenBank/DDBJ whole genome shotgun (WGS) entry which is preliminary data.</text>
</comment>
<feature type="compositionally biased region" description="Low complexity" evidence="1">
    <location>
        <begin position="1"/>
        <end position="12"/>
    </location>
</feature>
<name>A0A8S4GB15_PLUXY</name>
<reference evidence="2" key="1">
    <citation type="submission" date="2020-11" db="EMBL/GenBank/DDBJ databases">
        <authorList>
            <person name="Whiteford S."/>
        </authorList>
    </citation>
    <scope>NUCLEOTIDE SEQUENCE</scope>
</reference>
<evidence type="ECO:0000256" key="1">
    <source>
        <dbReference type="SAM" id="MobiDB-lite"/>
    </source>
</evidence>
<feature type="compositionally biased region" description="Basic and acidic residues" evidence="1">
    <location>
        <begin position="13"/>
        <end position="29"/>
    </location>
</feature>